<feature type="domain" description="Kri1-like C-terminal" evidence="3">
    <location>
        <begin position="44"/>
        <end position="130"/>
    </location>
</feature>
<protein>
    <submittedName>
        <fullName evidence="4">Ribosome biogenesis protein Kri1</fullName>
    </submittedName>
</protein>
<dbReference type="PANTHER" id="PTHR14490">
    <property type="entry name" value="ZINC FINGER, ZZ TYPE"/>
    <property type="match status" value="1"/>
</dbReference>
<evidence type="ECO:0000313" key="5">
    <source>
        <dbReference type="Proteomes" id="UP001150925"/>
    </source>
</evidence>
<dbReference type="GO" id="GO:0030686">
    <property type="term" value="C:90S preribosome"/>
    <property type="evidence" value="ECO:0007669"/>
    <property type="project" value="TreeGrafter"/>
</dbReference>
<gene>
    <name evidence="4" type="primary">kri1_1</name>
    <name evidence="4" type="ORF">IWQ62_001479</name>
</gene>
<organism evidence="4 5">
    <name type="scientific">Dispira parvispora</name>
    <dbReference type="NCBI Taxonomy" id="1520584"/>
    <lineage>
        <taxon>Eukaryota</taxon>
        <taxon>Fungi</taxon>
        <taxon>Fungi incertae sedis</taxon>
        <taxon>Zoopagomycota</taxon>
        <taxon>Kickxellomycotina</taxon>
        <taxon>Dimargaritomycetes</taxon>
        <taxon>Dimargaritales</taxon>
        <taxon>Dimargaritaceae</taxon>
        <taxon>Dispira</taxon>
    </lineage>
</organism>
<dbReference type="Pfam" id="PF12936">
    <property type="entry name" value="Kri1_C"/>
    <property type="match status" value="1"/>
</dbReference>
<evidence type="ECO:0000259" key="3">
    <source>
        <dbReference type="Pfam" id="PF12936"/>
    </source>
</evidence>
<dbReference type="AlphaFoldDB" id="A0A9W8AYX3"/>
<evidence type="ECO:0000256" key="1">
    <source>
        <dbReference type="ARBA" id="ARBA00007473"/>
    </source>
</evidence>
<reference evidence="4" key="1">
    <citation type="submission" date="2022-07" db="EMBL/GenBank/DDBJ databases">
        <title>Phylogenomic reconstructions and comparative analyses of Kickxellomycotina fungi.</title>
        <authorList>
            <person name="Reynolds N.K."/>
            <person name="Stajich J.E."/>
            <person name="Barry K."/>
            <person name="Grigoriev I.V."/>
            <person name="Crous P."/>
            <person name="Smith M.E."/>
        </authorList>
    </citation>
    <scope>NUCLEOTIDE SEQUENCE</scope>
    <source>
        <strain evidence="4">RSA 1196</strain>
    </source>
</reference>
<accession>A0A9W8AYX3</accession>
<dbReference type="PANTHER" id="PTHR14490:SF5">
    <property type="entry name" value="PROTEIN KRI1 HOMOLOG"/>
    <property type="match status" value="1"/>
</dbReference>
<feature type="region of interest" description="Disordered" evidence="2">
    <location>
        <begin position="1"/>
        <end position="43"/>
    </location>
</feature>
<dbReference type="GO" id="GO:0005730">
    <property type="term" value="C:nucleolus"/>
    <property type="evidence" value="ECO:0007669"/>
    <property type="project" value="TreeGrafter"/>
</dbReference>
<sequence>KQKTQQPEADDDEDFIMDADFLPGGEHYEGPEAGSSTQKGNKHRKLNELLDEVYQLDYEDMIGDLPTRFRYRPVEQASYGLSPAEILLADDRDLNQHVGLSKLATYRPRDVEQRDLPRLTSRARVCKFRQNLNQSLKDVKELEGFQFAVVDGQMRKRKNYQSDNKQDYQRPNNRHRSGNDQRASHTRGKGKPKPRH</sequence>
<evidence type="ECO:0000256" key="2">
    <source>
        <dbReference type="SAM" id="MobiDB-lite"/>
    </source>
</evidence>
<dbReference type="EMBL" id="JANBPY010000238">
    <property type="protein sequence ID" value="KAJ1968063.1"/>
    <property type="molecule type" value="Genomic_DNA"/>
</dbReference>
<comment type="caution">
    <text evidence="4">The sequence shown here is derived from an EMBL/GenBank/DDBJ whole genome shotgun (WGS) entry which is preliminary data.</text>
</comment>
<dbReference type="OrthoDB" id="10252032at2759"/>
<evidence type="ECO:0000313" key="4">
    <source>
        <dbReference type="EMBL" id="KAJ1968063.1"/>
    </source>
</evidence>
<dbReference type="InterPro" id="IPR024626">
    <property type="entry name" value="Kri1-like_C"/>
</dbReference>
<feature type="compositionally biased region" description="Basic residues" evidence="2">
    <location>
        <begin position="184"/>
        <end position="196"/>
    </location>
</feature>
<dbReference type="Proteomes" id="UP001150925">
    <property type="component" value="Unassembled WGS sequence"/>
</dbReference>
<proteinExistence type="inferred from homology"/>
<comment type="similarity">
    <text evidence="1">Belongs to the KRI1 family.</text>
</comment>
<feature type="region of interest" description="Disordered" evidence="2">
    <location>
        <begin position="156"/>
        <end position="196"/>
    </location>
</feature>
<name>A0A9W8AYX3_9FUNG</name>
<feature type="compositionally biased region" description="Acidic residues" evidence="2">
    <location>
        <begin position="8"/>
        <end position="17"/>
    </location>
</feature>
<feature type="non-terminal residue" evidence="4">
    <location>
        <position position="1"/>
    </location>
</feature>
<keyword evidence="5" id="KW-1185">Reference proteome</keyword>
<dbReference type="InterPro" id="IPR018034">
    <property type="entry name" value="Kri1"/>
</dbReference>
<dbReference type="GO" id="GO:0000447">
    <property type="term" value="P:endonucleolytic cleavage in ITS1 to separate SSU-rRNA from 5.8S rRNA and LSU-rRNA from tricistronic rRNA transcript (SSU-rRNA, 5.8S rRNA, LSU-rRNA)"/>
    <property type="evidence" value="ECO:0007669"/>
    <property type="project" value="TreeGrafter"/>
</dbReference>